<evidence type="ECO:0000256" key="1">
    <source>
        <dbReference type="SAM" id="SignalP"/>
    </source>
</evidence>
<feature type="chain" id="PRO_5045809920" evidence="1">
    <location>
        <begin position="21"/>
        <end position="643"/>
    </location>
</feature>
<feature type="signal peptide" evidence="1">
    <location>
        <begin position="1"/>
        <end position="20"/>
    </location>
</feature>
<proteinExistence type="predicted"/>
<evidence type="ECO:0000313" key="2">
    <source>
        <dbReference type="EMBL" id="MFC4637151.1"/>
    </source>
</evidence>
<comment type="caution">
    <text evidence="2">The sequence shown here is derived from an EMBL/GenBank/DDBJ whole genome shotgun (WGS) entry which is preliminary data.</text>
</comment>
<sequence length="643" mass="67410">MKKLALLSLPLLLAACNSGSTPGASVVTVTSDKTAVTLNGSDTSGTTTFTFTNKAGSREATINSATLTWTDPATKASTSQTVNLAAFTLPAGLSCAASASNPSASCNFNDAGTTFADRTLSRTINNAELFSKVLAANPSVTGLPVTVQFNNSQNTLPFTFTSAASTGGGTGGGGGTTPAEKAPAPMLTVNTTGTQPFSGSLSVSVSGNFDVTSKVKSLILQVTDSKGNIDNTTYTSQNPSATFSIDTTRYADGQVTLKAIALTDSNLRGESSPQMVQIQNVAAPSMQILSPDAGGTITGPTTVRVQFRQSTSTFALKALDASGNDVRIDVRDFRGQIVKTAYGKAVRVSEGIYEAFIPLDLIGPEFSSNTYSITATAQATLADGTARTLSSNTSVSTQVSDNKPPALSVMMPAYIDDPYQRPTRPILSRNTALMIQASDDNGVTSLRVDFVCDPATATATQTCPAAPYTYNVPVNVASIVSRVFEIGALLDAQPYVQNGNYTLRITAYDGTNANIQEMPVRVSRAAVDSEIANLANQSLVDSVVYDTRPNELNIVSARWVVPGTTANPVRVATLAYDNTLATLIPTRQRIDPVLPAGSTIELTQGFNAEGSYRIDFIVEDLVTGVTRYYQGGVVIVKRNAKVE</sequence>
<dbReference type="PROSITE" id="PS51257">
    <property type="entry name" value="PROKAR_LIPOPROTEIN"/>
    <property type="match status" value="1"/>
</dbReference>
<keyword evidence="3" id="KW-1185">Reference proteome</keyword>
<dbReference type="EMBL" id="JBHSEI010000001">
    <property type="protein sequence ID" value="MFC4637151.1"/>
    <property type="molecule type" value="Genomic_DNA"/>
</dbReference>
<protein>
    <submittedName>
        <fullName evidence="2">Uncharacterized protein</fullName>
    </submittedName>
</protein>
<dbReference type="RefSeq" id="WP_380060185.1">
    <property type="nucleotide sequence ID" value="NZ_JBHSEI010000001.1"/>
</dbReference>
<evidence type="ECO:0000313" key="3">
    <source>
        <dbReference type="Proteomes" id="UP001595952"/>
    </source>
</evidence>
<gene>
    <name evidence="2" type="ORF">ACFO0D_02235</name>
</gene>
<dbReference type="Proteomes" id="UP001595952">
    <property type="component" value="Unassembled WGS sequence"/>
</dbReference>
<keyword evidence="1" id="KW-0732">Signal</keyword>
<name>A0ABV9I459_9DEIO</name>
<reference evidence="3" key="1">
    <citation type="journal article" date="2019" name="Int. J. Syst. Evol. Microbiol.">
        <title>The Global Catalogue of Microorganisms (GCM) 10K type strain sequencing project: providing services to taxonomists for standard genome sequencing and annotation.</title>
        <authorList>
            <consortium name="The Broad Institute Genomics Platform"/>
            <consortium name="The Broad Institute Genome Sequencing Center for Infectious Disease"/>
            <person name="Wu L."/>
            <person name="Ma J."/>
        </authorList>
    </citation>
    <scope>NUCLEOTIDE SEQUENCE [LARGE SCALE GENOMIC DNA]</scope>
    <source>
        <strain evidence="3">CCUG 55995</strain>
    </source>
</reference>
<organism evidence="2 3">
    <name type="scientific">Deinococcus hohokamensis</name>
    <dbReference type="NCBI Taxonomy" id="309883"/>
    <lineage>
        <taxon>Bacteria</taxon>
        <taxon>Thermotogati</taxon>
        <taxon>Deinococcota</taxon>
        <taxon>Deinococci</taxon>
        <taxon>Deinococcales</taxon>
        <taxon>Deinococcaceae</taxon>
        <taxon>Deinococcus</taxon>
    </lineage>
</organism>
<accession>A0ABV9I459</accession>